<protein>
    <submittedName>
        <fullName evidence="1">Uncharacterized protein</fullName>
    </submittedName>
</protein>
<evidence type="ECO:0000313" key="1">
    <source>
        <dbReference type="EMBL" id="PXF59472.1"/>
    </source>
</evidence>
<proteinExistence type="predicted"/>
<organism evidence="1 2">
    <name type="scientific">Candidatus Methanogaster sp</name>
    <dbReference type="NCBI Taxonomy" id="3386292"/>
    <lineage>
        <taxon>Archaea</taxon>
        <taxon>Methanobacteriati</taxon>
        <taxon>Methanobacteriota</taxon>
        <taxon>Stenosarchaea group</taxon>
        <taxon>Methanomicrobia</taxon>
        <taxon>Methanosarcinales</taxon>
        <taxon>ANME-2 cluster</taxon>
        <taxon>Candidatus Methanogasteraceae</taxon>
        <taxon>Candidatus Methanogaster</taxon>
    </lineage>
</organism>
<comment type="caution">
    <text evidence="1">The sequence shown here is derived from an EMBL/GenBank/DDBJ whole genome shotgun (WGS) entry which is preliminary data.</text>
</comment>
<accession>A0AC61L0U0</accession>
<sequence>MYGKKKYPPIAEIIPVEPETALYEDVAFNAGASYDMDGRIVRYIWDFSDGTAEGEVTSHRFATTGKKSVKLTVIDNDGDQSTDRVTVVVKRKPIVKLTKINNTIISIAIFNPMVRPADPHKNPAAVSVDAMVEVNSRMGVTMSTYGLFHCNLDQGEKFEKEISMECEEPYDVWVEYTYRFQDEDELRSSRTNSLRMPAKPGGGKTLGPGFSLLDILSFLYPVDYNPSQDVKVIIHKTVDDRKNNIQLYIMKLILIVGVLSFLVALLAFLVGPGILRRLK</sequence>
<dbReference type="Proteomes" id="UP000248329">
    <property type="component" value="Unassembled WGS sequence"/>
</dbReference>
<name>A0AC61L0U0_9EURY</name>
<dbReference type="EMBL" id="PQXF01000024">
    <property type="protein sequence ID" value="PXF59472.1"/>
    <property type="molecule type" value="Genomic_DNA"/>
</dbReference>
<gene>
    <name evidence="1" type="ORF">C4B59_11305</name>
</gene>
<evidence type="ECO:0000313" key="2">
    <source>
        <dbReference type="Proteomes" id="UP000248329"/>
    </source>
</evidence>
<reference evidence="1" key="1">
    <citation type="submission" date="2018-01" db="EMBL/GenBank/DDBJ databases">
        <authorList>
            <person name="Krukenberg V."/>
        </authorList>
    </citation>
    <scope>NUCLEOTIDE SEQUENCE</scope>
    <source>
        <strain evidence="1">E20ANME2</strain>
    </source>
</reference>